<dbReference type="GO" id="GO:0016746">
    <property type="term" value="F:acyltransferase activity"/>
    <property type="evidence" value="ECO:0007669"/>
    <property type="project" value="UniProtKB-KW"/>
</dbReference>
<dbReference type="InterPro" id="IPR002123">
    <property type="entry name" value="Plipid/glycerol_acylTrfase"/>
</dbReference>
<evidence type="ECO:0000256" key="1">
    <source>
        <dbReference type="ARBA" id="ARBA00004370"/>
    </source>
</evidence>
<evidence type="ECO:0000256" key="5">
    <source>
        <dbReference type="ARBA" id="ARBA00022989"/>
    </source>
</evidence>
<evidence type="ECO:0000256" key="7">
    <source>
        <dbReference type="ARBA" id="ARBA00023136"/>
    </source>
</evidence>
<keyword evidence="7 9" id="KW-0472">Membrane</keyword>
<dbReference type="GO" id="GO:0006629">
    <property type="term" value="P:lipid metabolic process"/>
    <property type="evidence" value="ECO:0007669"/>
    <property type="project" value="UniProtKB-KW"/>
</dbReference>
<name>A0AAV9Y1F7_9CRYT</name>
<evidence type="ECO:0000256" key="2">
    <source>
        <dbReference type="ARBA" id="ARBA00008655"/>
    </source>
</evidence>
<keyword evidence="3" id="KW-0808">Transferase</keyword>
<keyword evidence="4 9" id="KW-0812">Transmembrane</keyword>
<keyword evidence="5 9" id="KW-1133">Transmembrane helix</keyword>
<reference evidence="11 12" key="1">
    <citation type="submission" date="2023-10" db="EMBL/GenBank/DDBJ databases">
        <title>Comparative genomics analysis reveals potential genetic determinants of host preference in Cryptosporidium xiaoi.</title>
        <authorList>
            <person name="Xiao L."/>
            <person name="Li J."/>
        </authorList>
    </citation>
    <scope>NUCLEOTIDE SEQUENCE [LARGE SCALE GENOMIC DNA]</scope>
    <source>
        <strain evidence="11 12">52996</strain>
    </source>
</reference>
<feature type="transmembrane region" description="Helical" evidence="9">
    <location>
        <begin position="80"/>
        <end position="100"/>
    </location>
</feature>
<keyword evidence="8" id="KW-0012">Acyltransferase</keyword>
<evidence type="ECO:0000259" key="10">
    <source>
        <dbReference type="SMART" id="SM00563"/>
    </source>
</evidence>
<dbReference type="Proteomes" id="UP001311799">
    <property type="component" value="Unassembled WGS sequence"/>
</dbReference>
<evidence type="ECO:0000256" key="8">
    <source>
        <dbReference type="ARBA" id="ARBA00023315"/>
    </source>
</evidence>
<dbReference type="PANTHER" id="PTHR23063:SF52">
    <property type="entry name" value="LYSOPHOSPHATIDYLCHOLINE ACYLTRANSFERASE"/>
    <property type="match status" value="1"/>
</dbReference>
<evidence type="ECO:0000313" key="11">
    <source>
        <dbReference type="EMBL" id="KAK6590767.1"/>
    </source>
</evidence>
<feature type="transmembrane region" description="Helical" evidence="9">
    <location>
        <begin position="6"/>
        <end position="30"/>
    </location>
</feature>
<accession>A0AAV9Y1F7</accession>
<dbReference type="PANTHER" id="PTHR23063">
    <property type="entry name" value="PHOSPHOLIPID ACYLTRANSFERASE"/>
    <property type="match status" value="1"/>
</dbReference>
<gene>
    <name evidence="11" type="ORF">RS030_132078</name>
</gene>
<evidence type="ECO:0000256" key="6">
    <source>
        <dbReference type="ARBA" id="ARBA00023098"/>
    </source>
</evidence>
<dbReference type="SMART" id="SM00563">
    <property type="entry name" value="PlsC"/>
    <property type="match status" value="1"/>
</dbReference>
<feature type="transmembrane region" description="Helical" evidence="9">
    <location>
        <begin position="112"/>
        <end position="132"/>
    </location>
</feature>
<proteinExistence type="inferred from homology"/>
<comment type="similarity">
    <text evidence="2">Belongs to the 1-acyl-sn-glycerol-3-phosphate acyltransferase family.</text>
</comment>
<protein>
    <recommendedName>
        <fullName evidence="10">Phospholipid/glycerol acyltransferase domain-containing protein</fullName>
    </recommendedName>
</protein>
<comment type="subcellular location">
    <subcellularLocation>
        <location evidence="1">Membrane</location>
    </subcellularLocation>
</comment>
<dbReference type="GO" id="GO:0016020">
    <property type="term" value="C:membrane"/>
    <property type="evidence" value="ECO:0007669"/>
    <property type="project" value="UniProtKB-SubCell"/>
</dbReference>
<evidence type="ECO:0000313" key="12">
    <source>
        <dbReference type="Proteomes" id="UP001311799"/>
    </source>
</evidence>
<sequence length="429" mass="50014">MRLFYIFNILLKLLWFYFALSVFCVFWFVYSYNKYKKSGKDETNLENRTSEYNFCKRVDHNQTSFFRSLLASVIFCPSRVLLFGTLVTFVVLFLFILKVIGNIIPSLRNNIFYKYAHIIIVKLAGSSTLRLLGVSRTDNFILEKKESNSNSEIYKCIYSYSPPEMDNTVTIVSNHISMLDISFFMKYIACGFVAQKEICRNYLLGTVADIIGCIYVDRNCKETRAKAKYLIKERQLERYKIINSSKMLDLGKQVKSRHNILNNFEGLLKGIHTNLLVIFPEGTTTNGTTIIPFKTGAFESLTPVKPVVLHYNYSAYSPAFDVVPFWALICLLFCNYGEISLSAYWLPAVHPCQNGTKEESVRCFMEMVRYRMCQAMREIKEIEKHGRYFKKHDYNIETELEMNLFNGEGDFNTRGSLRMKHEYMRMLGQ</sequence>
<dbReference type="Pfam" id="PF01553">
    <property type="entry name" value="Acyltransferase"/>
    <property type="match status" value="1"/>
</dbReference>
<dbReference type="EMBL" id="JAWDEY010000004">
    <property type="protein sequence ID" value="KAK6590767.1"/>
    <property type="molecule type" value="Genomic_DNA"/>
</dbReference>
<keyword evidence="12" id="KW-1185">Reference proteome</keyword>
<evidence type="ECO:0000256" key="9">
    <source>
        <dbReference type="SAM" id="Phobius"/>
    </source>
</evidence>
<comment type="caution">
    <text evidence="11">The sequence shown here is derived from an EMBL/GenBank/DDBJ whole genome shotgun (WGS) entry which is preliminary data.</text>
</comment>
<organism evidence="11 12">
    <name type="scientific">Cryptosporidium xiaoi</name>
    <dbReference type="NCBI Taxonomy" id="659607"/>
    <lineage>
        <taxon>Eukaryota</taxon>
        <taxon>Sar</taxon>
        <taxon>Alveolata</taxon>
        <taxon>Apicomplexa</taxon>
        <taxon>Conoidasida</taxon>
        <taxon>Coccidia</taxon>
        <taxon>Eucoccidiorida</taxon>
        <taxon>Eimeriorina</taxon>
        <taxon>Cryptosporidiidae</taxon>
        <taxon>Cryptosporidium</taxon>
    </lineage>
</organism>
<feature type="domain" description="Phospholipid/glycerol acyltransferase" evidence="10">
    <location>
        <begin position="169"/>
        <end position="312"/>
    </location>
</feature>
<dbReference type="AlphaFoldDB" id="A0AAV9Y1F7"/>
<evidence type="ECO:0000256" key="4">
    <source>
        <dbReference type="ARBA" id="ARBA00022692"/>
    </source>
</evidence>
<dbReference type="SUPFAM" id="SSF69593">
    <property type="entry name" value="Glycerol-3-phosphate (1)-acyltransferase"/>
    <property type="match status" value="1"/>
</dbReference>
<evidence type="ECO:0000256" key="3">
    <source>
        <dbReference type="ARBA" id="ARBA00022679"/>
    </source>
</evidence>
<keyword evidence="6" id="KW-0443">Lipid metabolism</keyword>